<dbReference type="GO" id="GO:0004553">
    <property type="term" value="F:hydrolase activity, hydrolyzing O-glycosyl compounds"/>
    <property type="evidence" value="ECO:0007669"/>
    <property type="project" value="InterPro"/>
</dbReference>
<gene>
    <name evidence="2" type="ORF">AMJ44_11195</name>
</gene>
<dbReference type="Pfam" id="PF00404">
    <property type="entry name" value="Dockerin_1"/>
    <property type="match status" value="1"/>
</dbReference>
<organism evidence="2 3">
    <name type="scientific">candidate division WOR-1 bacterium DG_54_3</name>
    <dbReference type="NCBI Taxonomy" id="1703775"/>
    <lineage>
        <taxon>Bacteria</taxon>
        <taxon>Bacillati</taxon>
        <taxon>Saganbacteria</taxon>
    </lineage>
</organism>
<dbReference type="Pfam" id="PF13229">
    <property type="entry name" value="Beta_helix"/>
    <property type="match status" value="1"/>
</dbReference>
<protein>
    <recommendedName>
        <fullName evidence="1">Dockerin domain-containing protein</fullName>
    </recommendedName>
</protein>
<evidence type="ECO:0000259" key="1">
    <source>
        <dbReference type="PROSITE" id="PS51766"/>
    </source>
</evidence>
<dbReference type="CDD" id="cd14256">
    <property type="entry name" value="Dockerin_I"/>
    <property type="match status" value="1"/>
</dbReference>
<name>A0A0S7XRB7_UNCSA</name>
<dbReference type="Proteomes" id="UP000051861">
    <property type="component" value="Unassembled WGS sequence"/>
</dbReference>
<dbReference type="InterPro" id="IPR018247">
    <property type="entry name" value="EF_Hand_1_Ca_BS"/>
</dbReference>
<dbReference type="SUPFAM" id="SSF51126">
    <property type="entry name" value="Pectin lyase-like"/>
    <property type="match status" value="1"/>
</dbReference>
<proteinExistence type="predicted"/>
<evidence type="ECO:0000313" key="2">
    <source>
        <dbReference type="EMBL" id="KPJ65053.1"/>
    </source>
</evidence>
<dbReference type="PROSITE" id="PS51766">
    <property type="entry name" value="DOCKERIN"/>
    <property type="match status" value="1"/>
</dbReference>
<reference evidence="2 3" key="1">
    <citation type="journal article" date="2015" name="Microbiome">
        <title>Genomic resolution of linkages in carbon, nitrogen, and sulfur cycling among widespread estuary sediment bacteria.</title>
        <authorList>
            <person name="Baker B.J."/>
            <person name="Lazar C.S."/>
            <person name="Teske A.P."/>
            <person name="Dick G.J."/>
        </authorList>
    </citation>
    <scope>NUCLEOTIDE SEQUENCE [LARGE SCALE GENOMIC DNA]</scope>
    <source>
        <strain evidence="2">DG_54_3</strain>
    </source>
</reference>
<sequence length="218" mass="22985">NFTDPAGRIRSDEFITIINNTISGNSADSGGGIYSQGWGPTISNNIISNSPEGEGICHGYAGAPISYNDVWNNADGNFSDCPAGIGDTTWGTNFNGTPCDSFYNIIRDPMFVGLNNYELLCNSPCVDAGDPSVYVPHDSGGCRVDMGAHEYHYSLGDANGDCVINSADVVFVVNYLFKNGSAPCPIHAGDANCDGVINSADVVYLINYLFKGGPPPCS</sequence>
<dbReference type="PROSITE" id="PS00018">
    <property type="entry name" value="EF_HAND_1"/>
    <property type="match status" value="1"/>
</dbReference>
<dbReference type="AlphaFoldDB" id="A0A0S7XRB7"/>
<dbReference type="EMBL" id="LIZX01000140">
    <property type="protein sequence ID" value="KPJ65053.1"/>
    <property type="molecule type" value="Genomic_DNA"/>
</dbReference>
<dbReference type="InterPro" id="IPR011050">
    <property type="entry name" value="Pectin_lyase_fold/virulence"/>
</dbReference>
<dbReference type="SUPFAM" id="SSF63446">
    <property type="entry name" value="Type I dockerin domain"/>
    <property type="match status" value="1"/>
</dbReference>
<dbReference type="Gene3D" id="1.10.1330.10">
    <property type="entry name" value="Dockerin domain"/>
    <property type="match status" value="1"/>
</dbReference>
<dbReference type="InterPro" id="IPR016134">
    <property type="entry name" value="Dockerin_dom"/>
</dbReference>
<dbReference type="InterPro" id="IPR036439">
    <property type="entry name" value="Dockerin_dom_sf"/>
</dbReference>
<evidence type="ECO:0000313" key="3">
    <source>
        <dbReference type="Proteomes" id="UP000051861"/>
    </source>
</evidence>
<dbReference type="GO" id="GO:0000272">
    <property type="term" value="P:polysaccharide catabolic process"/>
    <property type="evidence" value="ECO:0007669"/>
    <property type="project" value="InterPro"/>
</dbReference>
<feature type="non-terminal residue" evidence="2">
    <location>
        <position position="1"/>
    </location>
</feature>
<dbReference type="InterPro" id="IPR039448">
    <property type="entry name" value="Beta_helix"/>
</dbReference>
<comment type="caution">
    <text evidence="2">The sequence shown here is derived from an EMBL/GenBank/DDBJ whole genome shotgun (WGS) entry which is preliminary data.</text>
</comment>
<dbReference type="InterPro" id="IPR002105">
    <property type="entry name" value="Dockerin_1_rpt"/>
</dbReference>
<feature type="domain" description="Dockerin" evidence="1">
    <location>
        <begin position="151"/>
        <end position="216"/>
    </location>
</feature>
<accession>A0A0S7XRB7</accession>